<protein>
    <submittedName>
        <fullName evidence="1">Uncharacterized protein</fullName>
    </submittedName>
</protein>
<evidence type="ECO:0000313" key="2">
    <source>
        <dbReference type="Proteomes" id="UP000499080"/>
    </source>
</evidence>
<accession>A0A4Y2INK0</accession>
<organism evidence="1 2">
    <name type="scientific">Araneus ventricosus</name>
    <name type="common">Orbweaver spider</name>
    <name type="synonym">Epeira ventricosa</name>
    <dbReference type="NCBI Taxonomy" id="182803"/>
    <lineage>
        <taxon>Eukaryota</taxon>
        <taxon>Metazoa</taxon>
        <taxon>Ecdysozoa</taxon>
        <taxon>Arthropoda</taxon>
        <taxon>Chelicerata</taxon>
        <taxon>Arachnida</taxon>
        <taxon>Araneae</taxon>
        <taxon>Araneomorphae</taxon>
        <taxon>Entelegynae</taxon>
        <taxon>Araneoidea</taxon>
        <taxon>Araneidae</taxon>
        <taxon>Araneus</taxon>
    </lineage>
</organism>
<gene>
    <name evidence="1" type="ORF">AVEN_185438_1</name>
</gene>
<sequence length="110" mass="12452">MPPCTANNKGTYIHLRAEWLANRSRTVRRNYFHGEPIVNHGKGASSPQTINHRLSVTNGAFYKRLFGHLLRYELTAALPFQQLPYTLNACLPSGVELASRVWELQFLSVA</sequence>
<dbReference type="EMBL" id="BGPR01002818">
    <property type="protein sequence ID" value="GBM79403.1"/>
    <property type="molecule type" value="Genomic_DNA"/>
</dbReference>
<dbReference type="Proteomes" id="UP000499080">
    <property type="component" value="Unassembled WGS sequence"/>
</dbReference>
<keyword evidence="2" id="KW-1185">Reference proteome</keyword>
<proteinExistence type="predicted"/>
<comment type="caution">
    <text evidence="1">The sequence shown here is derived from an EMBL/GenBank/DDBJ whole genome shotgun (WGS) entry which is preliminary data.</text>
</comment>
<name>A0A4Y2INK0_ARAVE</name>
<dbReference type="AlphaFoldDB" id="A0A4Y2INK0"/>
<reference evidence="1 2" key="1">
    <citation type="journal article" date="2019" name="Sci. Rep.">
        <title>Orb-weaving spider Araneus ventricosus genome elucidates the spidroin gene catalogue.</title>
        <authorList>
            <person name="Kono N."/>
            <person name="Nakamura H."/>
            <person name="Ohtoshi R."/>
            <person name="Moran D.A.P."/>
            <person name="Shinohara A."/>
            <person name="Yoshida Y."/>
            <person name="Fujiwara M."/>
            <person name="Mori M."/>
            <person name="Tomita M."/>
            <person name="Arakawa K."/>
        </authorList>
    </citation>
    <scope>NUCLEOTIDE SEQUENCE [LARGE SCALE GENOMIC DNA]</scope>
</reference>
<evidence type="ECO:0000313" key="1">
    <source>
        <dbReference type="EMBL" id="GBM79403.1"/>
    </source>
</evidence>